<evidence type="ECO:0000256" key="1">
    <source>
        <dbReference type="SAM" id="MobiDB-lite"/>
    </source>
</evidence>
<proteinExistence type="predicted"/>
<evidence type="ECO:0000313" key="2">
    <source>
        <dbReference type="EMBL" id="KAE9384973.1"/>
    </source>
</evidence>
<reference evidence="2" key="1">
    <citation type="journal article" date="2019" name="Environ. Microbiol.">
        <title>Fungal ecological strategies reflected in gene transcription - a case study of two litter decomposers.</title>
        <authorList>
            <person name="Barbi F."/>
            <person name="Kohler A."/>
            <person name="Barry K."/>
            <person name="Baskaran P."/>
            <person name="Daum C."/>
            <person name="Fauchery L."/>
            <person name="Ihrmark K."/>
            <person name="Kuo A."/>
            <person name="LaButti K."/>
            <person name="Lipzen A."/>
            <person name="Morin E."/>
            <person name="Grigoriev I.V."/>
            <person name="Henrissat B."/>
            <person name="Lindahl B."/>
            <person name="Martin F."/>
        </authorList>
    </citation>
    <scope>NUCLEOTIDE SEQUENCE</scope>
    <source>
        <strain evidence="2">JB14</strain>
    </source>
</reference>
<dbReference type="AlphaFoldDB" id="A0A6A4GI01"/>
<feature type="compositionally biased region" description="Low complexity" evidence="1">
    <location>
        <begin position="149"/>
        <end position="185"/>
    </location>
</feature>
<feature type="region of interest" description="Disordered" evidence="1">
    <location>
        <begin position="104"/>
        <end position="271"/>
    </location>
</feature>
<feature type="compositionally biased region" description="Basic and acidic residues" evidence="1">
    <location>
        <begin position="261"/>
        <end position="271"/>
    </location>
</feature>
<feature type="compositionally biased region" description="Low complexity" evidence="1">
    <location>
        <begin position="124"/>
        <end position="136"/>
    </location>
</feature>
<organism evidence="2 3">
    <name type="scientific">Gymnopus androsaceus JB14</name>
    <dbReference type="NCBI Taxonomy" id="1447944"/>
    <lineage>
        <taxon>Eukaryota</taxon>
        <taxon>Fungi</taxon>
        <taxon>Dikarya</taxon>
        <taxon>Basidiomycota</taxon>
        <taxon>Agaricomycotina</taxon>
        <taxon>Agaricomycetes</taxon>
        <taxon>Agaricomycetidae</taxon>
        <taxon>Agaricales</taxon>
        <taxon>Marasmiineae</taxon>
        <taxon>Omphalotaceae</taxon>
        <taxon>Gymnopus</taxon>
    </lineage>
</organism>
<protein>
    <submittedName>
        <fullName evidence="2">Uncharacterized protein</fullName>
    </submittedName>
</protein>
<name>A0A6A4GI01_9AGAR</name>
<feature type="compositionally biased region" description="Low complexity" evidence="1">
    <location>
        <begin position="205"/>
        <end position="216"/>
    </location>
</feature>
<accession>A0A6A4GI01</accession>
<gene>
    <name evidence="2" type="ORF">BT96DRAFT_1007509</name>
</gene>
<sequence>MAPSVLTWAEPVVTEPVDVSQLAGTGALVQVSKSTQDVIDKSSQQLHVISVQRPLSSQVIRYLDALDAGFDVSTRDSAPIVTAADILHRVAYDKLTSSLNKIGHASEPVSQSSEHSVEHGTSKASPSPLSLQPASQRSEGLSAPCNSRASAPPAQSPATADASATFSSTSAAVPALPLDPPAASAFGPSPNSPTQGPAPSELGDASCASHSQAQSQPGFSQSMVAVNSVAPEKPSSAIVTATREVAAEPGPSLKKRSAMGTEERALMKQSG</sequence>
<evidence type="ECO:0000313" key="3">
    <source>
        <dbReference type="Proteomes" id="UP000799118"/>
    </source>
</evidence>
<dbReference type="Proteomes" id="UP000799118">
    <property type="component" value="Unassembled WGS sequence"/>
</dbReference>
<keyword evidence="3" id="KW-1185">Reference proteome</keyword>
<dbReference type="EMBL" id="ML770049">
    <property type="protein sequence ID" value="KAE9384973.1"/>
    <property type="molecule type" value="Genomic_DNA"/>
</dbReference>